<keyword evidence="5 7" id="KW-0472">Membrane</keyword>
<dbReference type="Gene3D" id="1.10.520.20">
    <property type="entry name" value="N-terminal domain of the delta subunit of the F1F0-ATP synthase"/>
    <property type="match status" value="1"/>
</dbReference>
<dbReference type="GO" id="GO:0045259">
    <property type="term" value="C:proton-transporting ATP synthase complex"/>
    <property type="evidence" value="ECO:0007669"/>
    <property type="project" value="UniProtKB-KW"/>
</dbReference>
<evidence type="ECO:0000256" key="1">
    <source>
        <dbReference type="ARBA" id="ARBA00004370"/>
    </source>
</evidence>
<evidence type="ECO:0000256" key="3">
    <source>
        <dbReference type="ARBA" id="ARBA00022781"/>
    </source>
</evidence>
<dbReference type="KEGG" id="scj:SCANT_v1c00540"/>
<dbReference type="NCBIfam" id="TIGR01145">
    <property type="entry name" value="ATP_synt_delta"/>
    <property type="match status" value="1"/>
</dbReference>
<keyword evidence="9" id="KW-1185">Reference proteome</keyword>
<dbReference type="AlphaFoldDB" id="A0A0M3SJ17"/>
<dbReference type="PRINTS" id="PR00125">
    <property type="entry name" value="ATPASEDELTA"/>
</dbReference>
<dbReference type="GO" id="GO:0005886">
    <property type="term" value="C:plasma membrane"/>
    <property type="evidence" value="ECO:0007669"/>
    <property type="project" value="UniProtKB-SubCell"/>
</dbReference>
<dbReference type="SUPFAM" id="SSF47928">
    <property type="entry name" value="N-terminal domain of the delta subunit of the F1F0-ATP synthase"/>
    <property type="match status" value="1"/>
</dbReference>
<evidence type="ECO:0000256" key="4">
    <source>
        <dbReference type="ARBA" id="ARBA00023065"/>
    </source>
</evidence>
<accession>A0A0M3SJ17</accession>
<keyword evidence="7" id="KW-1003">Cell membrane</keyword>
<dbReference type="PATRIC" id="fig|362837.3.peg.54"/>
<keyword evidence="3 7" id="KW-0375">Hydrogen ion transport</keyword>
<dbReference type="NCBIfam" id="NF009975">
    <property type="entry name" value="PRK13436.1"/>
    <property type="match status" value="1"/>
</dbReference>
<dbReference type="InterPro" id="IPR026015">
    <property type="entry name" value="ATP_synth_OSCP/delta_N_sf"/>
</dbReference>
<dbReference type="STRING" id="362837.SCANT_v1c00540"/>
<keyword evidence="6 7" id="KW-0066">ATP synthesis</keyword>
<comment type="function">
    <text evidence="7">F(1)F(0) ATP synthase produces ATP from ADP in the presence of a proton or sodium gradient. F-type ATPases consist of two structural domains, F(1) containing the extramembraneous catalytic core and F(0) containing the membrane proton channel, linked together by a central stalk and a peripheral stalk. During catalysis, ATP synthesis in the catalytic domain of F(1) is coupled via a rotary mechanism of the central stalk subunits to proton translocation.</text>
</comment>
<dbReference type="PANTHER" id="PTHR11910">
    <property type="entry name" value="ATP SYNTHASE DELTA CHAIN"/>
    <property type="match status" value="1"/>
</dbReference>
<dbReference type="Pfam" id="PF00213">
    <property type="entry name" value="OSCP"/>
    <property type="match status" value="1"/>
</dbReference>
<protein>
    <recommendedName>
        <fullName evidence="7">ATP synthase subunit delta</fullName>
    </recommendedName>
    <alternativeName>
        <fullName evidence="7">ATP synthase F(1) sector subunit delta</fullName>
    </alternativeName>
    <alternativeName>
        <fullName evidence="7">F-type ATPase subunit delta</fullName>
        <shortName evidence="7">F-ATPase subunit delta</shortName>
    </alternativeName>
</protein>
<dbReference type="Proteomes" id="UP000063919">
    <property type="component" value="Chromosome"/>
</dbReference>
<gene>
    <name evidence="7 8" type="primary">atpH</name>
    <name evidence="8" type="ORF">SCANT_v1c00540</name>
</gene>
<evidence type="ECO:0000256" key="5">
    <source>
        <dbReference type="ARBA" id="ARBA00023136"/>
    </source>
</evidence>
<sequence length="184" mass="21573">MVKQSLINNWATAICELAVEQKKAKSFTKTLEELKNIFELNQEAIYFLSNKFIDIKTRIKFIEKIFQKDLEPLLLNCLKLIAEREIFSQIEYILNASIKKLWESLEIKKGIIYSTLKIDQKYISTIEEKIKNKINQNIKLENKIDSSLIAGIRIEVANNIFDFSLKGKVEDMKNIILENREQRS</sequence>
<keyword evidence="4 7" id="KW-0406">Ion transport</keyword>
<proteinExistence type="inferred from homology"/>
<evidence type="ECO:0000256" key="6">
    <source>
        <dbReference type="ARBA" id="ARBA00023310"/>
    </source>
</evidence>
<dbReference type="RefSeq" id="WP_053945743.1">
    <property type="nucleotide sequence ID" value="NZ_CP012622.1"/>
</dbReference>
<comment type="function">
    <text evidence="7">This protein is part of the stalk that links CF(0) to CF(1). It either transmits conformational changes from CF(0) to CF(1) or is implicated in proton conduction.</text>
</comment>
<dbReference type="EMBL" id="CP012622">
    <property type="protein sequence ID" value="ALD65964.1"/>
    <property type="molecule type" value="Genomic_DNA"/>
</dbReference>
<reference evidence="8 9" key="1">
    <citation type="journal article" date="2015" name="Genome Announc.">
        <title>Complete Genome Sequence of Spiroplasma cantharicola CC-1T (DSM 21588), a Bacterium Isolated from Soldier Beetle (Cantharis carolinus).</title>
        <authorList>
            <person name="Lo W.S."/>
            <person name="Liu P.Y."/>
            <person name="Kuo C.H."/>
        </authorList>
    </citation>
    <scope>NUCLEOTIDE SEQUENCE [LARGE SCALE GENOMIC DNA]</scope>
    <source>
        <strain evidence="8 9">CC-1</strain>
    </source>
</reference>
<organism evidence="8 9">
    <name type="scientific">Spiroplasma cantharicola</name>
    <dbReference type="NCBI Taxonomy" id="362837"/>
    <lineage>
        <taxon>Bacteria</taxon>
        <taxon>Bacillati</taxon>
        <taxon>Mycoplasmatota</taxon>
        <taxon>Mollicutes</taxon>
        <taxon>Entomoplasmatales</taxon>
        <taxon>Spiroplasmataceae</taxon>
        <taxon>Spiroplasma</taxon>
    </lineage>
</organism>
<keyword evidence="7" id="KW-0139">CF(1)</keyword>
<comment type="similarity">
    <text evidence="7">Belongs to the ATPase delta chain family.</text>
</comment>
<evidence type="ECO:0000313" key="8">
    <source>
        <dbReference type="EMBL" id="ALD65964.1"/>
    </source>
</evidence>
<dbReference type="GO" id="GO:0046933">
    <property type="term" value="F:proton-transporting ATP synthase activity, rotational mechanism"/>
    <property type="evidence" value="ECO:0007669"/>
    <property type="project" value="UniProtKB-UniRule"/>
</dbReference>
<dbReference type="OrthoDB" id="389583at2"/>
<evidence type="ECO:0000256" key="2">
    <source>
        <dbReference type="ARBA" id="ARBA00022448"/>
    </source>
</evidence>
<name>A0A0M3SJ17_9MOLU</name>
<dbReference type="HAMAP" id="MF_01416">
    <property type="entry name" value="ATP_synth_delta_bact"/>
    <property type="match status" value="1"/>
</dbReference>
<evidence type="ECO:0000256" key="7">
    <source>
        <dbReference type="HAMAP-Rule" id="MF_01416"/>
    </source>
</evidence>
<evidence type="ECO:0000313" key="9">
    <source>
        <dbReference type="Proteomes" id="UP000063919"/>
    </source>
</evidence>
<comment type="subcellular location">
    <subcellularLocation>
        <location evidence="7">Cell membrane</location>
        <topology evidence="7">Peripheral membrane protein</topology>
    </subcellularLocation>
    <subcellularLocation>
        <location evidence="1">Membrane</location>
    </subcellularLocation>
</comment>
<keyword evidence="2 7" id="KW-0813">Transport</keyword>
<dbReference type="InterPro" id="IPR000711">
    <property type="entry name" value="ATPase_OSCP/dsu"/>
</dbReference>